<reference evidence="3" key="1">
    <citation type="submission" date="2024-06" db="EMBL/GenBank/DDBJ databases">
        <authorList>
            <person name="Ryan C."/>
        </authorList>
    </citation>
    <scope>NUCLEOTIDE SEQUENCE [LARGE SCALE GENOMIC DNA]</scope>
</reference>
<dbReference type="Proteomes" id="UP001497457">
    <property type="component" value="Chromosome 7b"/>
</dbReference>
<name>A0ABC9FYW0_9POAL</name>
<reference evidence="2 3" key="2">
    <citation type="submission" date="2024-10" db="EMBL/GenBank/DDBJ databases">
        <authorList>
            <person name="Ryan C."/>
        </authorList>
    </citation>
    <scope>NUCLEOTIDE SEQUENCE [LARGE SCALE GENOMIC DNA]</scope>
</reference>
<keyword evidence="1" id="KW-1133">Transmembrane helix</keyword>
<sequence length="133" mass="13366">MMRGGGGAGDEYQQYYGPRGAPHGLLMAVVLGLVVAGPLFIGDGGEAITGAIADLLGPTGLLLLPVSLILVIRILSSNRGAAALADVFAFGGSPDSVHRVGGSPVGVALALMLIVVLLYYRTSLFGGDGGDDE</sequence>
<feature type="transmembrane region" description="Helical" evidence="1">
    <location>
        <begin position="20"/>
        <end position="41"/>
    </location>
</feature>
<keyword evidence="3" id="KW-1185">Reference proteome</keyword>
<gene>
    <name evidence="2" type="ORF">URODEC1_LOCUS110686</name>
</gene>
<feature type="transmembrane region" description="Helical" evidence="1">
    <location>
        <begin position="96"/>
        <end position="120"/>
    </location>
</feature>
<organism evidence="2 3">
    <name type="scientific">Urochloa decumbens</name>
    <dbReference type="NCBI Taxonomy" id="240449"/>
    <lineage>
        <taxon>Eukaryota</taxon>
        <taxon>Viridiplantae</taxon>
        <taxon>Streptophyta</taxon>
        <taxon>Embryophyta</taxon>
        <taxon>Tracheophyta</taxon>
        <taxon>Spermatophyta</taxon>
        <taxon>Magnoliopsida</taxon>
        <taxon>Liliopsida</taxon>
        <taxon>Poales</taxon>
        <taxon>Poaceae</taxon>
        <taxon>PACMAD clade</taxon>
        <taxon>Panicoideae</taxon>
        <taxon>Panicodae</taxon>
        <taxon>Paniceae</taxon>
        <taxon>Melinidinae</taxon>
        <taxon>Urochloa</taxon>
    </lineage>
</organism>
<dbReference type="PANTHER" id="PTHR33306:SF23">
    <property type="match status" value="1"/>
</dbReference>
<evidence type="ECO:0000313" key="2">
    <source>
        <dbReference type="EMBL" id="CAL5084659.1"/>
    </source>
</evidence>
<protein>
    <submittedName>
        <fullName evidence="2">Uncharacterized protein</fullName>
    </submittedName>
</protein>
<feature type="transmembrane region" description="Helical" evidence="1">
    <location>
        <begin position="53"/>
        <end position="76"/>
    </location>
</feature>
<keyword evidence="1" id="KW-0472">Membrane</keyword>
<dbReference type="AlphaFoldDB" id="A0ABC9FYW0"/>
<proteinExistence type="predicted"/>
<evidence type="ECO:0000313" key="3">
    <source>
        <dbReference type="Proteomes" id="UP001497457"/>
    </source>
</evidence>
<keyword evidence="1" id="KW-0812">Transmembrane</keyword>
<accession>A0ABC9FYW0</accession>
<dbReference type="EMBL" id="OZ075117">
    <property type="protein sequence ID" value="CAL5084659.1"/>
    <property type="molecule type" value="Genomic_DNA"/>
</dbReference>
<dbReference type="PANTHER" id="PTHR33306">
    <property type="entry name" value="EXPRESSED PROTEIN-RELATED-RELATED"/>
    <property type="match status" value="1"/>
</dbReference>
<evidence type="ECO:0000256" key="1">
    <source>
        <dbReference type="SAM" id="Phobius"/>
    </source>
</evidence>